<evidence type="ECO:0000313" key="1">
    <source>
        <dbReference type="EMBL" id="CAB4123491.1"/>
    </source>
</evidence>
<gene>
    <name evidence="1" type="ORF">UFOVP46_17</name>
</gene>
<proteinExistence type="predicted"/>
<name>A0A6J5KNS5_9CAUD</name>
<reference evidence="1" key="1">
    <citation type="submission" date="2020-04" db="EMBL/GenBank/DDBJ databases">
        <authorList>
            <person name="Chiriac C."/>
            <person name="Salcher M."/>
            <person name="Ghai R."/>
            <person name="Kavagutti S V."/>
        </authorList>
    </citation>
    <scope>NUCLEOTIDE SEQUENCE</scope>
</reference>
<organism evidence="1">
    <name type="scientific">uncultured Caudovirales phage</name>
    <dbReference type="NCBI Taxonomy" id="2100421"/>
    <lineage>
        <taxon>Viruses</taxon>
        <taxon>Duplodnaviria</taxon>
        <taxon>Heunggongvirae</taxon>
        <taxon>Uroviricota</taxon>
        <taxon>Caudoviricetes</taxon>
        <taxon>Peduoviridae</taxon>
        <taxon>Maltschvirus</taxon>
        <taxon>Maltschvirus maltsch</taxon>
    </lineage>
</organism>
<protein>
    <submittedName>
        <fullName evidence="1">Uncharacterized protein</fullName>
    </submittedName>
</protein>
<accession>A0A6J5KNS5</accession>
<sequence>MSEKKGTHLGFKKLAEKLEKSGKSEKSAKAIAASVGRAKYGATEMAKKAKAGKRTSK</sequence>
<dbReference type="EMBL" id="LR796174">
    <property type="protein sequence ID" value="CAB4123491.1"/>
    <property type="molecule type" value="Genomic_DNA"/>
</dbReference>